<dbReference type="InterPro" id="IPR016047">
    <property type="entry name" value="M23ase_b-sheet_dom"/>
</dbReference>
<dbReference type="AlphaFoldDB" id="A0A645BXQ8"/>
<sequence>MSKYKFNKDQLKFVEDKLGIYGKLRIAVTYLFVSLLLAVLYYVIFSSFIYTGEEELMKKQNNLKKAELKKMERKMDNLDIVLIDLKRRDREIYKGIFKSEPPDFLLQGYNSKIFEQIDSSDDESLVIFTTHKIDTTLIRSQSVDQSFVDFKKKYKGSEKLKYIPSITPIRSFSLTQTGAGVGRKIHPFYKTPAIHSGIDILAPLGSNVCVTADGIVTEVSKSEKGRGNMVVVSHGEFYKTVYAHMGEVFVRKSQVVKRGSVIGRVGNSGLSFAPHLHYEVHLKGEPVEPVNYFFTDLTPSQTKEVYYTALNTGQSLD</sequence>
<dbReference type="InterPro" id="IPR050570">
    <property type="entry name" value="Cell_wall_metabolism_enzyme"/>
</dbReference>
<dbReference type="GO" id="GO:0004222">
    <property type="term" value="F:metalloendopeptidase activity"/>
    <property type="evidence" value="ECO:0007669"/>
    <property type="project" value="TreeGrafter"/>
</dbReference>
<keyword evidence="2" id="KW-0472">Membrane</keyword>
<evidence type="ECO:0000256" key="2">
    <source>
        <dbReference type="SAM" id="Phobius"/>
    </source>
</evidence>
<feature type="coiled-coil region" evidence="1">
    <location>
        <begin position="54"/>
        <end position="88"/>
    </location>
</feature>
<gene>
    <name evidence="4" type="ORF">SDC9_116986</name>
</gene>
<accession>A0A645BXQ8</accession>
<dbReference type="PANTHER" id="PTHR21666:SF270">
    <property type="entry name" value="MUREIN HYDROLASE ACTIVATOR ENVC"/>
    <property type="match status" value="1"/>
</dbReference>
<evidence type="ECO:0000313" key="4">
    <source>
        <dbReference type="EMBL" id="MPM70035.1"/>
    </source>
</evidence>
<dbReference type="InterPro" id="IPR011055">
    <property type="entry name" value="Dup_hybrid_motif"/>
</dbReference>
<dbReference type="SUPFAM" id="SSF51261">
    <property type="entry name" value="Duplicated hybrid motif"/>
    <property type="match status" value="1"/>
</dbReference>
<comment type="caution">
    <text evidence="4">The sequence shown here is derived from an EMBL/GenBank/DDBJ whole genome shotgun (WGS) entry which is preliminary data.</text>
</comment>
<reference evidence="4" key="1">
    <citation type="submission" date="2019-08" db="EMBL/GenBank/DDBJ databases">
        <authorList>
            <person name="Kucharzyk K."/>
            <person name="Murdoch R.W."/>
            <person name="Higgins S."/>
            <person name="Loffler F."/>
        </authorList>
    </citation>
    <scope>NUCLEOTIDE SEQUENCE</scope>
</reference>
<name>A0A645BXQ8_9ZZZZ</name>
<feature type="domain" description="M23ase beta-sheet core" evidence="3">
    <location>
        <begin position="194"/>
        <end position="289"/>
    </location>
</feature>
<dbReference type="EMBL" id="VSSQ01023229">
    <property type="protein sequence ID" value="MPM70035.1"/>
    <property type="molecule type" value="Genomic_DNA"/>
</dbReference>
<dbReference type="Gene3D" id="2.70.70.10">
    <property type="entry name" value="Glucose Permease (Domain IIA)"/>
    <property type="match status" value="1"/>
</dbReference>
<keyword evidence="2" id="KW-1133">Transmembrane helix</keyword>
<proteinExistence type="predicted"/>
<evidence type="ECO:0000259" key="3">
    <source>
        <dbReference type="Pfam" id="PF01551"/>
    </source>
</evidence>
<dbReference type="PANTHER" id="PTHR21666">
    <property type="entry name" value="PEPTIDASE-RELATED"/>
    <property type="match status" value="1"/>
</dbReference>
<organism evidence="4">
    <name type="scientific">bioreactor metagenome</name>
    <dbReference type="NCBI Taxonomy" id="1076179"/>
    <lineage>
        <taxon>unclassified sequences</taxon>
        <taxon>metagenomes</taxon>
        <taxon>ecological metagenomes</taxon>
    </lineage>
</organism>
<dbReference type="Pfam" id="PF01551">
    <property type="entry name" value="Peptidase_M23"/>
    <property type="match status" value="1"/>
</dbReference>
<dbReference type="CDD" id="cd12797">
    <property type="entry name" value="M23_peptidase"/>
    <property type="match status" value="1"/>
</dbReference>
<protein>
    <recommendedName>
        <fullName evidence="3">M23ase beta-sheet core domain-containing protein</fullName>
    </recommendedName>
</protein>
<keyword evidence="1" id="KW-0175">Coiled coil</keyword>
<keyword evidence="2" id="KW-0812">Transmembrane</keyword>
<evidence type="ECO:0000256" key="1">
    <source>
        <dbReference type="SAM" id="Coils"/>
    </source>
</evidence>
<feature type="transmembrane region" description="Helical" evidence="2">
    <location>
        <begin position="27"/>
        <end position="50"/>
    </location>
</feature>